<keyword evidence="2" id="KW-1185">Reference proteome</keyword>
<sequence length="82" mass="8977">MSLQRRFVYLVVNGGNGGYSRRAVVDGNTPATYHMQRINMSRFFYPEPSAPATVAANAFPHPLVGALGRQHAVHASRPRLLG</sequence>
<proteinExistence type="predicted"/>
<protein>
    <submittedName>
        <fullName evidence="1">Uncharacterized protein</fullName>
    </submittedName>
</protein>
<gene>
    <name evidence="1" type="ORF">E2562_015386</name>
</gene>
<organism evidence="1 2">
    <name type="scientific">Oryza meyeriana var. granulata</name>
    <dbReference type="NCBI Taxonomy" id="110450"/>
    <lineage>
        <taxon>Eukaryota</taxon>
        <taxon>Viridiplantae</taxon>
        <taxon>Streptophyta</taxon>
        <taxon>Embryophyta</taxon>
        <taxon>Tracheophyta</taxon>
        <taxon>Spermatophyta</taxon>
        <taxon>Magnoliopsida</taxon>
        <taxon>Liliopsida</taxon>
        <taxon>Poales</taxon>
        <taxon>Poaceae</taxon>
        <taxon>BOP clade</taxon>
        <taxon>Oryzoideae</taxon>
        <taxon>Oryzeae</taxon>
        <taxon>Oryzinae</taxon>
        <taxon>Oryza</taxon>
        <taxon>Oryza meyeriana</taxon>
    </lineage>
</organism>
<name>A0A6G1EKH1_9ORYZ</name>
<reference evidence="1 2" key="1">
    <citation type="submission" date="2019-11" db="EMBL/GenBank/DDBJ databases">
        <title>Whole genome sequence of Oryza granulata.</title>
        <authorList>
            <person name="Li W."/>
        </authorList>
    </citation>
    <scope>NUCLEOTIDE SEQUENCE [LARGE SCALE GENOMIC DNA]</scope>
    <source>
        <strain evidence="2">cv. Menghai</strain>
        <tissue evidence="1">Leaf</tissue>
    </source>
</reference>
<accession>A0A6G1EKH1</accession>
<evidence type="ECO:0000313" key="1">
    <source>
        <dbReference type="EMBL" id="KAF0925096.1"/>
    </source>
</evidence>
<dbReference type="Proteomes" id="UP000479710">
    <property type="component" value="Unassembled WGS sequence"/>
</dbReference>
<evidence type="ECO:0000313" key="2">
    <source>
        <dbReference type="Proteomes" id="UP000479710"/>
    </source>
</evidence>
<dbReference type="EMBL" id="SPHZ02000003">
    <property type="protein sequence ID" value="KAF0925096.1"/>
    <property type="molecule type" value="Genomic_DNA"/>
</dbReference>
<dbReference type="AlphaFoldDB" id="A0A6G1EKH1"/>
<comment type="caution">
    <text evidence="1">The sequence shown here is derived from an EMBL/GenBank/DDBJ whole genome shotgun (WGS) entry which is preliminary data.</text>
</comment>